<accession>A0A1Y1RUC2</accession>
<evidence type="ECO:0000313" key="6">
    <source>
        <dbReference type="EMBL" id="ORC32615.1"/>
    </source>
</evidence>
<dbReference type="EMBL" id="MWQY01000022">
    <property type="protein sequence ID" value="ORC32615.1"/>
    <property type="molecule type" value="Genomic_DNA"/>
</dbReference>
<dbReference type="AlphaFoldDB" id="A0A1Y1RUC2"/>
<evidence type="ECO:0000256" key="1">
    <source>
        <dbReference type="ARBA" id="ARBA00010923"/>
    </source>
</evidence>
<name>A0A1Y1RUC2_9SPIO</name>
<gene>
    <name evidence="6" type="ORF">B4O97_16255</name>
</gene>
<protein>
    <recommendedName>
        <fullName evidence="5">Type I restriction modification DNA specificity domain-containing protein</fullName>
    </recommendedName>
</protein>
<feature type="coiled-coil region" evidence="4">
    <location>
        <begin position="373"/>
        <end position="403"/>
    </location>
</feature>
<dbReference type="InterPro" id="IPR000055">
    <property type="entry name" value="Restrct_endonuc_typeI_TRD"/>
</dbReference>
<sequence>MGRRNGSCTLGYFRGECQMSRQSLRPSWKMVKFGEVVKNANLVERDPETNDIERIVGLEHIEPDNLHIRRWNSVADGTSFTRKFVPGQTLFGKRRAYQRKVAFAEFEGICSGDILTFEPKNRKVLLPELLPFICQSDAFFDYALDTSAGSLSPRTSWTALQGFEFPLPPLDEQKRIAEILWAADEAVEVWREVTLNVANLFNVCANEVALNAKVNGAFVEMNKLASSEASSFTNGPFGSNLLTKELTDEGVPVIYVRDVKDGRYIRQENVCVTSEKAEELKACKTIPGDILFSKVGDPPGIASIYPEKEPDAIVTQDVIRLRVNTQKVNPEYLKFFFNSKPGRDSLNEIIIRGTRQRFSLRDFKKLKIPLPKLSDQIEAAQKLNEIEKKLEEAEKHLQDTVELQRSLTQGPLRGDNV</sequence>
<evidence type="ECO:0000256" key="4">
    <source>
        <dbReference type="SAM" id="Coils"/>
    </source>
</evidence>
<comment type="similarity">
    <text evidence="1">Belongs to the type-I restriction system S methylase family.</text>
</comment>
<dbReference type="Pfam" id="PF01420">
    <property type="entry name" value="Methylase_S"/>
    <property type="match status" value="2"/>
</dbReference>
<dbReference type="GO" id="GO:0003677">
    <property type="term" value="F:DNA binding"/>
    <property type="evidence" value="ECO:0007669"/>
    <property type="project" value="UniProtKB-KW"/>
</dbReference>
<reference evidence="6 7" key="1">
    <citation type="submission" date="2017-03" db="EMBL/GenBank/DDBJ databases">
        <title>Draft Genome sequence of Marispirochaeta sp. strain JC444.</title>
        <authorList>
            <person name="Shivani Y."/>
            <person name="Subhash Y."/>
            <person name="Sasikala C."/>
            <person name="Ramana C."/>
        </authorList>
    </citation>
    <scope>NUCLEOTIDE SEQUENCE [LARGE SCALE GENOMIC DNA]</scope>
    <source>
        <strain evidence="6 7">JC444</strain>
    </source>
</reference>
<evidence type="ECO:0000256" key="3">
    <source>
        <dbReference type="ARBA" id="ARBA00023125"/>
    </source>
</evidence>
<dbReference type="InterPro" id="IPR044946">
    <property type="entry name" value="Restrct_endonuc_typeI_TRD_sf"/>
</dbReference>
<organism evidence="6 7">
    <name type="scientific">Marispirochaeta aestuarii</name>
    <dbReference type="NCBI Taxonomy" id="1963862"/>
    <lineage>
        <taxon>Bacteria</taxon>
        <taxon>Pseudomonadati</taxon>
        <taxon>Spirochaetota</taxon>
        <taxon>Spirochaetia</taxon>
        <taxon>Spirochaetales</taxon>
        <taxon>Spirochaetaceae</taxon>
        <taxon>Marispirochaeta</taxon>
    </lineage>
</organism>
<keyword evidence="2" id="KW-0680">Restriction system</keyword>
<evidence type="ECO:0000256" key="2">
    <source>
        <dbReference type="ARBA" id="ARBA00022747"/>
    </source>
</evidence>
<keyword evidence="7" id="KW-1185">Reference proteome</keyword>
<keyword evidence="4" id="KW-0175">Coiled coil</keyword>
<dbReference type="GO" id="GO:0009307">
    <property type="term" value="P:DNA restriction-modification system"/>
    <property type="evidence" value="ECO:0007669"/>
    <property type="project" value="UniProtKB-KW"/>
</dbReference>
<dbReference type="PANTHER" id="PTHR30408">
    <property type="entry name" value="TYPE-1 RESTRICTION ENZYME ECOKI SPECIFICITY PROTEIN"/>
    <property type="match status" value="1"/>
</dbReference>
<evidence type="ECO:0000259" key="5">
    <source>
        <dbReference type="Pfam" id="PF01420"/>
    </source>
</evidence>
<dbReference type="InterPro" id="IPR052021">
    <property type="entry name" value="Type-I_RS_S_subunit"/>
</dbReference>
<dbReference type="STRING" id="1963862.B4O97_16255"/>
<dbReference type="SUPFAM" id="SSF116734">
    <property type="entry name" value="DNA methylase specificity domain"/>
    <property type="match status" value="2"/>
</dbReference>
<dbReference type="Gene3D" id="3.90.220.20">
    <property type="entry name" value="DNA methylase specificity domains"/>
    <property type="match status" value="2"/>
</dbReference>
<proteinExistence type="inferred from homology"/>
<dbReference type="PANTHER" id="PTHR30408:SF12">
    <property type="entry name" value="TYPE I RESTRICTION ENZYME MJAVIII SPECIFICITY SUBUNIT"/>
    <property type="match status" value="1"/>
</dbReference>
<feature type="domain" description="Type I restriction modification DNA specificity" evidence="5">
    <location>
        <begin position="244"/>
        <end position="399"/>
    </location>
</feature>
<keyword evidence="3" id="KW-0238">DNA-binding</keyword>
<feature type="domain" description="Type I restriction modification DNA specificity" evidence="5">
    <location>
        <begin position="83"/>
        <end position="185"/>
    </location>
</feature>
<comment type="caution">
    <text evidence="6">The sequence shown here is derived from an EMBL/GenBank/DDBJ whole genome shotgun (WGS) entry which is preliminary data.</text>
</comment>
<evidence type="ECO:0000313" key="7">
    <source>
        <dbReference type="Proteomes" id="UP000192343"/>
    </source>
</evidence>
<dbReference type="Proteomes" id="UP000192343">
    <property type="component" value="Unassembled WGS sequence"/>
</dbReference>